<dbReference type="Proteomes" id="UP000184096">
    <property type="component" value="Chromosome I"/>
</dbReference>
<dbReference type="AlphaFoldDB" id="A0A1M7TR07"/>
<evidence type="ECO:0000313" key="2">
    <source>
        <dbReference type="Proteomes" id="UP000184096"/>
    </source>
</evidence>
<dbReference type="RefSeq" id="WP_156898496.1">
    <property type="nucleotide sequence ID" value="NZ_LT670849.1"/>
</dbReference>
<accession>A0A1M7TR07</accession>
<name>A0A1M7TR07_9BRAD</name>
<evidence type="ECO:0000313" key="1">
    <source>
        <dbReference type="EMBL" id="SHN73184.1"/>
    </source>
</evidence>
<gene>
    <name evidence="1" type="ORF">SAMN05444170_2417</name>
</gene>
<proteinExistence type="predicted"/>
<dbReference type="OrthoDB" id="8256250at2"/>
<keyword evidence="2" id="KW-1185">Reference proteome</keyword>
<organism evidence="1 2">
    <name type="scientific">Bradyrhizobium erythrophlei</name>
    <dbReference type="NCBI Taxonomy" id="1437360"/>
    <lineage>
        <taxon>Bacteria</taxon>
        <taxon>Pseudomonadati</taxon>
        <taxon>Pseudomonadota</taxon>
        <taxon>Alphaproteobacteria</taxon>
        <taxon>Hyphomicrobiales</taxon>
        <taxon>Nitrobacteraceae</taxon>
        <taxon>Bradyrhizobium</taxon>
    </lineage>
</organism>
<reference evidence="2" key="1">
    <citation type="submission" date="2016-11" db="EMBL/GenBank/DDBJ databases">
        <authorList>
            <person name="Varghese N."/>
            <person name="Submissions S."/>
        </authorList>
    </citation>
    <scope>NUCLEOTIDE SEQUENCE [LARGE SCALE GENOMIC DNA]</scope>
    <source>
        <strain evidence="2">GAS401</strain>
    </source>
</reference>
<sequence>MEGRLRKGWDEPSIAVPGIAVDALRNDGRQASRIFIGARIKMSKLGRSRNRHFADKEGTVVGSGRLNRSFRVLFDGRKTPITLHQDYIEPSVSE</sequence>
<dbReference type="EMBL" id="LT670849">
    <property type="protein sequence ID" value="SHN73184.1"/>
    <property type="molecule type" value="Genomic_DNA"/>
</dbReference>
<protein>
    <submittedName>
        <fullName evidence="1">Uncharacterized protein</fullName>
    </submittedName>
</protein>